<accession>B0DMV7</accession>
<protein>
    <submittedName>
        <fullName evidence="1">Predicted protein</fullName>
    </submittedName>
</protein>
<keyword evidence="2" id="KW-1185">Reference proteome</keyword>
<dbReference type="GeneID" id="6080852"/>
<reference evidence="1 2" key="1">
    <citation type="journal article" date="2008" name="Nature">
        <title>The genome of Laccaria bicolor provides insights into mycorrhizal symbiosis.</title>
        <authorList>
            <person name="Martin F."/>
            <person name="Aerts A."/>
            <person name="Ahren D."/>
            <person name="Brun A."/>
            <person name="Danchin E.G.J."/>
            <person name="Duchaussoy F."/>
            <person name="Gibon J."/>
            <person name="Kohler A."/>
            <person name="Lindquist E."/>
            <person name="Pereda V."/>
            <person name="Salamov A."/>
            <person name="Shapiro H.J."/>
            <person name="Wuyts J."/>
            <person name="Blaudez D."/>
            <person name="Buee M."/>
            <person name="Brokstein P."/>
            <person name="Canbaeck B."/>
            <person name="Cohen D."/>
            <person name="Courty P.E."/>
            <person name="Coutinho P.M."/>
            <person name="Delaruelle C."/>
            <person name="Detter J.C."/>
            <person name="Deveau A."/>
            <person name="DiFazio S."/>
            <person name="Duplessis S."/>
            <person name="Fraissinet-Tachet L."/>
            <person name="Lucic E."/>
            <person name="Frey-Klett P."/>
            <person name="Fourrey C."/>
            <person name="Feussner I."/>
            <person name="Gay G."/>
            <person name="Grimwood J."/>
            <person name="Hoegger P.J."/>
            <person name="Jain P."/>
            <person name="Kilaru S."/>
            <person name="Labbe J."/>
            <person name="Lin Y.C."/>
            <person name="Legue V."/>
            <person name="Le Tacon F."/>
            <person name="Marmeisse R."/>
            <person name="Melayah D."/>
            <person name="Montanini B."/>
            <person name="Muratet M."/>
            <person name="Nehls U."/>
            <person name="Niculita-Hirzel H."/>
            <person name="Oudot-Le Secq M.P."/>
            <person name="Peter M."/>
            <person name="Quesneville H."/>
            <person name="Rajashekar B."/>
            <person name="Reich M."/>
            <person name="Rouhier N."/>
            <person name="Schmutz J."/>
            <person name="Yin T."/>
            <person name="Chalot M."/>
            <person name="Henrissat B."/>
            <person name="Kuees U."/>
            <person name="Lucas S."/>
            <person name="Van de Peer Y."/>
            <person name="Podila G.K."/>
            <person name="Polle A."/>
            <person name="Pukkila P.J."/>
            <person name="Richardson P.M."/>
            <person name="Rouze P."/>
            <person name="Sanders I.R."/>
            <person name="Stajich J.E."/>
            <person name="Tunlid A."/>
            <person name="Tuskan G."/>
            <person name="Grigoriev I.V."/>
        </authorList>
    </citation>
    <scope>NUCLEOTIDE SEQUENCE [LARGE SCALE GENOMIC DNA]</scope>
    <source>
        <strain evidence="2">S238N-H82 / ATCC MYA-4686</strain>
    </source>
</reference>
<dbReference type="RefSeq" id="XP_001885294.1">
    <property type="nucleotide sequence ID" value="XM_001885259.1"/>
</dbReference>
<gene>
    <name evidence="1" type="ORF">LACBIDRAFT_306420</name>
</gene>
<dbReference type="EMBL" id="DS547120">
    <property type="protein sequence ID" value="EDR04039.1"/>
    <property type="molecule type" value="Genomic_DNA"/>
</dbReference>
<evidence type="ECO:0000313" key="2">
    <source>
        <dbReference type="Proteomes" id="UP000001194"/>
    </source>
</evidence>
<dbReference type="HOGENOM" id="CLU_3050727_0_0_1"/>
<sequence length="54" mass="6254">MARLTTVLISLRGKIQTSRCDIRLRSRPSQAGRAKFPAARKSGSLWMVHWCLRW</sequence>
<dbReference type="AlphaFoldDB" id="B0DMV7"/>
<organism evidence="2">
    <name type="scientific">Laccaria bicolor (strain S238N-H82 / ATCC MYA-4686)</name>
    <name type="common">Bicoloured deceiver</name>
    <name type="synonym">Laccaria laccata var. bicolor</name>
    <dbReference type="NCBI Taxonomy" id="486041"/>
    <lineage>
        <taxon>Eukaryota</taxon>
        <taxon>Fungi</taxon>
        <taxon>Dikarya</taxon>
        <taxon>Basidiomycota</taxon>
        <taxon>Agaricomycotina</taxon>
        <taxon>Agaricomycetes</taxon>
        <taxon>Agaricomycetidae</taxon>
        <taxon>Agaricales</taxon>
        <taxon>Agaricineae</taxon>
        <taxon>Hydnangiaceae</taxon>
        <taxon>Laccaria</taxon>
    </lineage>
</organism>
<dbReference type="Proteomes" id="UP000001194">
    <property type="component" value="Unassembled WGS sequence"/>
</dbReference>
<proteinExistence type="predicted"/>
<evidence type="ECO:0000313" key="1">
    <source>
        <dbReference type="EMBL" id="EDR04039.1"/>
    </source>
</evidence>
<dbReference type="InParanoid" id="B0DMV7"/>
<dbReference type="KEGG" id="lbc:LACBIDRAFT_306420"/>
<name>B0DMV7_LACBS</name>